<dbReference type="EMBL" id="CM051400">
    <property type="protein sequence ID" value="KAJ4714358.1"/>
    <property type="molecule type" value="Genomic_DNA"/>
</dbReference>
<sequence length="158" mass="18820">MEQQRRISVHASHEMNDKKKINAKGKERMTRRLIVEEDEREDINELADACIINACWFQYSSKLSVKKPKMAKNLSNQAACMKHNRDISMYASNEMNREKNESTNTKINERITRRLNAENEKKDVNELADAFIKKFHDRLRIERAESFKRYKEMIARRV</sequence>
<comment type="caution">
    <text evidence="1">The sequence shown here is derived from an EMBL/GenBank/DDBJ whole genome shotgun (WGS) entry which is preliminary data.</text>
</comment>
<organism evidence="1 2">
    <name type="scientific">Melia azedarach</name>
    <name type="common">Chinaberry tree</name>
    <dbReference type="NCBI Taxonomy" id="155640"/>
    <lineage>
        <taxon>Eukaryota</taxon>
        <taxon>Viridiplantae</taxon>
        <taxon>Streptophyta</taxon>
        <taxon>Embryophyta</taxon>
        <taxon>Tracheophyta</taxon>
        <taxon>Spermatophyta</taxon>
        <taxon>Magnoliopsida</taxon>
        <taxon>eudicotyledons</taxon>
        <taxon>Gunneridae</taxon>
        <taxon>Pentapetalae</taxon>
        <taxon>rosids</taxon>
        <taxon>malvids</taxon>
        <taxon>Sapindales</taxon>
        <taxon>Meliaceae</taxon>
        <taxon>Melia</taxon>
    </lineage>
</organism>
<name>A0ACC1XTC0_MELAZ</name>
<evidence type="ECO:0000313" key="2">
    <source>
        <dbReference type="Proteomes" id="UP001164539"/>
    </source>
</evidence>
<protein>
    <submittedName>
        <fullName evidence="1">T4.17 protein</fullName>
    </submittedName>
</protein>
<reference evidence="1 2" key="1">
    <citation type="journal article" date="2023" name="Science">
        <title>Complex scaffold remodeling in plant triterpene biosynthesis.</title>
        <authorList>
            <person name="De La Pena R."/>
            <person name="Hodgson H."/>
            <person name="Liu J.C."/>
            <person name="Stephenson M.J."/>
            <person name="Martin A.C."/>
            <person name="Owen C."/>
            <person name="Harkess A."/>
            <person name="Leebens-Mack J."/>
            <person name="Jimenez L.E."/>
            <person name="Osbourn A."/>
            <person name="Sattely E.S."/>
        </authorList>
    </citation>
    <scope>NUCLEOTIDE SEQUENCE [LARGE SCALE GENOMIC DNA]</scope>
    <source>
        <strain evidence="2">cv. JPN11</strain>
        <tissue evidence="1">Leaf</tissue>
    </source>
</reference>
<gene>
    <name evidence="1" type="ORF">OWV82_012856</name>
</gene>
<keyword evidence="2" id="KW-1185">Reference proteome</keyword>
<proteinExistence type="predicted"/>
<dbReference type="Proteomes" id="UP001164539">
    <property type="component" value="Chromosome 7"/>
</dbReference>
<accession>A0ACC1XTC0</accession>
<evidence type="ECO:0000313" key="1">
    <source>
        <dbReference type="EMBL" id="KAJ4714358.1"/>
    </source>
</evidence>